<evidence type="ECO:0000259" key="10">
    <source>
        <dbReference type="Pfam" id="PF00082"/>
    </source>
</evidence>
<evidence type="ECO:0000256" key="1">
    <source>
        <dbReference type="ARBA" id="ARBA00001913"/>
    </source>
</evidence>
<comment type="similarity">
    <text evidence="3 9">Belongs to the peptidase S8 family.</text>
</comment>
<name>A0A1G8S516_9BACI</name>
<keyword evidence="8" id="KW-0106">Calcium</keyword>
<dbReference type="PROSITE" id="PS00136">
    <property type="entry name" value="SUBTILASE_ASP"/>
    <property type="match status" value="1"/>
</dbReference>
<evidence type="ECO:0000256" key="2">
    <source>
        <dbReference type="ARBA" id="ARBA00004613"/>
    </source>
</evidence>
<dbReference type="InterPro" id="IPR000209">
    <property type="entry name" value="Peptidase_S8/S53_dom"/>
</dbReference>
<dbReference type="Gene3D" id="3.40.50.200">
    <property type="entry name" value="Peptidase S8/S53 domain"/>
    <property type="match status" value="1"/>
</dbReference>
<evidence type="ECO:0000256" key="6">
    <source>
        <dbReference type="ARBA" id="ARBA00022801"/>
    </source>
</evidence>
<keyword evidence="5 9" id="KW-0645">Protease</keyword>
<evidence type="ECO:0000256" key="3">
    <source>
        <dbReference type="ARBA" id="ARBA00011073"/>
    </source>
</evidence>
<dbReference type="STRING" id="86666.SAMN04490247_1256"/>
<keyword evidence="6 9" id="KW-0378">Hydrolase</keyword>
<dbReference type="PROSITE" id="PS51892">
    <property type="entry name" value="SUBTILASE"/>
    <property type="match status" value="1"/>
</dbReference>
<dbReference type="InterPro" id="IPR050131">
    <property type="entry name" value="Peptidase_S8_subtilisin-like"/>
</dbReference>
<evidence type="ECO:0000256" key="5">
    <source>
        <dbReference type="ARBA" id="ARBA00022670"/>
    </source>
</evidence>
<protein>
    <submittedName>
        <fullName evidence="11">Subtilase family protein</fullName>
    </submittedName>
</protein>
<dbReference type="InterPro" id="IPR023827">
    <property type="entry name" value="Peptidase_S8_Asp-AS"/>
</dbReference>
<dbReference type="GO" id="GO:0006508">
    <property type="term" value="P:proteolysis"/>
    <property type="evidence" value="ECO:0007669"/>
    <property type="project" value="UniProtKB-KW"/>
</dbReference>
<evidence type="ECO:0000256" key="8">
    <source>
        <dbReference type="ARBA" id="ARBA00022837"/>
    </source>
</evidence>
<reference evidence="12" key="1">
    <citation type="submission" date="2016-10" db="EMBL/GenBank/DDBJ databases">
        <authorList>
            <person name="Varghese N."/>
            <person name="Submissions S."/>
        </authorList>
    </citation>
    <scope>NUCLEOTIDE SEQUENCE [LARGE SCALE GENOMIC DNA]</scope>
    <source>
        <strain evidence="12">DSM 4771</strain>
    </source>
</reference>
<dbReference type="GO" id="GO:0005576">
    <property type="term" value="C:extracellular region"/>
    <property type="evidence" value="ECO:0007669"/>
    <property type="project" value="UniProtKB-SubCell"/>
</dbReference>
<dbReference type="InterPro" id="IPR022398">
    <property type="entry name" value="Peptidase_S8_His-AS"/>
</dbReference>
<dbReference type="EMBL" id="FNEV01000003">
    <property type="protein sequence ID" value="SDJ24319.1"/>
    <property type="molecule type" value="Genomic_DNA"/>
</dbReference>
<dbReference type="PROSITE" id="PS00137">
    <property type="entry name" value="SUBTILASE_HIS"/>
    <property type="match status" value="1"/>
</dbReference>
<dbReference type="PRINTS" id="PR00723">
    <property type="entry name" value="SUBTILISIN"/>
</dbReference>
<dbReference type="Pfam" id="PF00082">
    <property type="entry name" value="Peptidase_S8"/>
    <property type="match status" value="1"/>
</dbReference>
<feature type="active site" description="Charge relay system" evidence="9">
    <location>
        <position position="146"/>
    </location>
</feature>
<dbReference type="OrthoDB" id="9798386at2"/>
<dbReference type="PANTHER" id="PTHR43806">
    <property type="entry name" value="PEPTIDASE S8"/>
    <property type="match status" value="1"/>
</dbReference>
<dbReference type="InterPro" id="IPR015500">
    <property type="entry name" value="Peptidase_S8_subtilisin-rel"/>
</dbReference>
<evidence type="ECO:0000313" key="12">
    <source>
        <dbReference type="Proteomes" id="UP000199225"/>
    </source>
</evidence>
<organism evidence="11 12">
    <name type="scientific">Salimicrobium halophilum</name>
    <dbReference type="NCBI Taxonomy" id="86666"/>
    <lineage>
        <taxon>Bacteria</taxon>
        <taxon>Bacillati</taxon>
        <taxon>Bacillota</taxon>
        <taxon>Bacilli</taxon>
        <taxon>Bacillales</taxon>
        <taxon>Bacillaceae</taxon>
        <taxon>Salimicrobium</taxon>
    </lineage>
</organism>
<dbReference type="Proteomes" id="UP000199225">
    <property type="component" value="Unassembled WGS sequence"/>
</dbReference>
<gene>
    <name evidence="11" type="ORF">SAMN04490247_1256</name>
</gene>
<keyword evidence="12" id="KW-1185">Reference proteome</keyword>
<dbReference type="SUPFAM" id="SSF52743">
    <property type="entry name" value="Subtilisin-like"/>
    <property type="match status" value="1"/>
</dbReference>
<evidence type="ECO:0000256" key="7">
    <source>
        <dbReference type="ARBA" id="ARBA00022825"/>
    </source>
</evidence>
<dbReference type="GO" id="GO:0004252">
    <property type="term" value="F:serine-type endopeptidase activity"/>
    <property type="evidence" value="ECO:0007669"/>
    <property type="project" value="UniProtKB-UniRule"/>
</dbReference>
<feature type="active site" description="Charge relay system" evidence="9">
    <location>
        <position position="302"/>
    </location>
</feature>
<keyword evidence="4" id="KW-0964">Secreted</keyword>
<evidence type="ECO:0000256" key="9">
    <source>
        <dbReference type="PROSITE-ProRule" id="PRU01240"/>
    </source>
</evidence>
<accession>A0A1G8S516</accession>
<evidence type="ECO:0000313" key="11">
    <source>
        <dbReference type="EMBL" id="SDJ24319.1"/>
    </source>
</evidence>
<proteinExistence type="inferred from homology"/>
<feature type="active site" description="Charge relay system" evidence="9">
    <location>
        <position position="112"/>
    </location>
</feature>
<feature type="domain" description="Peptidase S8/S53" evidence="10">
    <location>
        <begin position="104"/>
        <end position="350"/>
    </location>
</feature>
<dbReference type="AlphaFoldDB" id="A0A1G8S516"/>
<keyword evidence="7 9" id="KW-0720">Serine protease</keyword>
<evidence type="ECO:0000256" key="4">
    <source>
        <dbReference type="ARBA" id="ARBA00022525"/>
    </source>
</evidence>
<dbReference type="RefSeq" id="WP_093193013.1">
    <property type="nucleotide sequence ID" value="NZ_FNEV01000003.1"/>
</dbReference>
<comment type="cofactor">
    <cofactor evidence="1">
        <name>Ca(2+)</name>
        <dbReference type="ChEBI" id="CHEBI:29108"/>
    </cofactor>
</comment>
<dbReference type="PANTHER" id="PTHR43806:SF11">
    <property type="entry name" value="CEREVISIN-RELATED"/>
    <property type="match status" value="1"/>
</dbReference>
<comment type="subcellular location">
    <subcellularLocation>
        <location evidence="2">Secreted</location>
    </subcellularLocation>
</comment>
<dbReference type="InterPro" id="IPR036852">
    <property type="entry name" value="Peptidase_S8/S53_dom_sf"/>
</dbReference>
<sequence length="458" mass="50372">MRISLLLFIYFLLIPAHLMAEETIHMPEDPGDNPQNLPADAEYLSELNMWITSEKASQSDVISEESVTRRHSDIALNDPYTYRQWPLDTYSFEEAFPYEKEASNTVTVAVIDSGVSAVHPDLKGKVRSDGYNFIDDNTNTRDTNGHGTRVAGVIAANSGNGIGVTGYTGNYDIDILPIKIMDKEGKGTSSDIIRAVNFALENNADILHLSLGSDTYSRAEERTMELAADQGAIVIASAGNEGNSSRMYPASHDSVFSVGSLNDNLTHSDFSNYNSSVDFAAPGEYIFTTDPGGTYSYQSGTSFSAPLFTSIAAMVASIDPDLSMEEVEDIMKEAAVDLGTPGKDVYYGYGTVFPAVAVREALFERFSEAMTVEEDKTWTVTFNQPVAPSSLEGNVYVTDQKGNKERISISYADEFIRVAPPFFGYERNRSYTLYVEDDIRTESGETINTAVQQEFVIR</sequence>